<keyword evidence="3 4" id="KW-0568">Pathogenesis-related protein</keyword>
<dbReference type="GO" id="GO:0038023">
    <property type="term" value="F:signaling receptor activity"/>
    <property type="evidence" value="ECO:0007669"/>
    <property type="project" value="InterPro"/>
</dbReference>
<dbReference type="InterPro" id="IPR050279">
    <property type="entry name" value="Plant_def-hormone_signal"/>
</dbReference>
<evidence type="ECO:0000259" key="5">
    <source>
        <dbReference type="Pfam" id="PF00407"/>
    </source>
</evidence>
<gene>
    <name evidence="6" type="ORF">TAV2_LOCUS26216</name>
</gene>
<sequence>MAGTPFTYLKHHVDDIDEETYKCCYNVIEGDALTGKLEMISYKIQLMASLDGGSIAKTTSKYYPLEGVVLSEDEIKTEQERSRATFKVLQD</sequence>
<dbReference type="EMBL" id="CAJVSB020000910">
    <property type="protein sequence ID" value="CAH2080511.1"/>
    <property type="molecule type" value="Genomic_DNA"/>
</dbReference>
<dbReference type="SUPFAM" id="SSF55961">
    <property type="entry name" value="Bet v1-like"/>
    <property type="match status" value="1"/>
</dbReference>
<name>A0AAU9T7V1_THLAR</name>
<dbReference type="GO" id="GO:0004864">
    <property type="term" value="F:protein phosphatase inhibitor activity"/>
    <property type="evidence" value="ECO:0007669"/>
    <property type="project" value="InterPro"/>
</dbReference>
<dbReference type="Gene3D" id="3.30.530.20">
    <property type="match status" value="1"/>
</dbReference>
<dbReference type="GO" id="GO:0005634">
    <property type="term" value="C:nucleus"/>
    <property type="evidence" value="ECO:0007669"/>
    <property type="project" value="TreeGrafter"/>
</dbReference>
<dbReference type="FunFam" id="3.30.530.20:FF:000007">
    <property type="entry name" value="Major pollen allergen Bet v 1-A"/>
    <property type="match status" value="1"/>
</dbReference>
<dbReference type="PRINTS" id="PR00634">
    <property type="entry name" value="BETALLERGEN"/>
</dbReference>
<dbReference type="GO" id="GO:0006952">
    <property type="term" value="P:defense response"/>
    <property type="evidence" value="ECO:0007669"/>
    <property type="project" value="UniProtKB-KW"/>
</dbReference>
<reference evidence="6 7" key="1">
    <citation type="submission" date="2022-03" db="EMBL/GenBank/DDBJ databases">
        <authorList>
            <person name="Nunn A."/>
            <person name="Chopra R."/>
            <person name="Nunn A."/>
            <person name="Contreras Garrido A."/>
        </authorList>
    </citation>
    <scope>NUCLEOTIDE SEQUENCE [LARGE SCALE GENOMIC DNA]</scope>
</reference>
<proteinExistence type="inferred from homology"/>
<dbReference type="PANTHER" id="PTHR31213">
    <property type="entry name" value="OS08G0374000 PROTEIN-RELATED"/>
    <property type="match status" value="1"/>
</dbReference>
<feature type="domain" description="Bet v I/Major latex protein" evidence="5">
    <location>
        <begin position="6"/>
        <end position="63"/>
    </location>
</feature>
<dbReference type="Pfam" id="PF00407">
    <property type="entry name" value="Bet_v_1"/>
    <property type="match status" value="1"/>
</dbReference>
<evidence type="ECO:0000256" key="1">
    <source>
        <dbReference type="ARBA" id="ARBA00009744"/>
    </source>
</evidence>
<protein>
    <recommendedName>
        <fullName evidence="5">Bet v I/Major latex protein domain-containing protein</fullName>
    </recommendedName>
</protein>
<dbReference type="AlphaFoldDB" id="A0AAU9T7V1"/>
<keyword evidence="2 4" id="KW-0611">Plant defense</keyword>
<comment type="caution">
    <text evidence="6">The sequence shown here is derived from an EMBL/GenBank/DDBJ whole genome shotgun (WGS) entry which is preliminary data.</text>
</comment>
<dbReference type="GO" id="GO:0010427">
    <property type="term" value="F:abscisic acid binding"/>
    <property type="evidence" value="ECO:0007669"/>
    <property type="project" value="InterPro"/>
</dbReference>
<dbReference type="InterPro" id="IPR024949">
    <property type="entry name" value="Bet_v_I_allergen"/>
</dbReference>
<organism evidence="6 7">
    <name type="scientific">Thlaspi arvense</name>
    <name type="common">Field penny-cress</name>
    <dbReference type="NCBI Taxonomy" id="13288"/>
    <lineage>
        <taxon>Eukaryota</taxon>
        <taxon>Viridiplantae</taxon>
        <taxon>Streptophyta</taxon>
        <taxon>Embryophyta</taxon>
        <taxon>Tracheophyta</taxon>
        <taxon>Spermatophyta</taxon>
        <taxon>Magnoliopsida</taxon>
        <taxon>eudicotyledons</taxon>
        <taxon>Gunneridae</taxon>
        <taxon>Pentapetalae</taxon>
        <taxon>rosids</taxon>
        <taxon>malvids</taxon>
        <taxon>Brassicales</taxon>
        <taxon>Brassicaceae</taxon>
        <taxon>Thlaspideae</taxon>
        <taxon>Thlaspi</taxon>
    </lineage>
</organism>
<dbReference type="InterPro" id="IPR000916">
    <property type="entry name" value="Bet_v_I/MLP"/>
</dbReference>
<dbReference type="PANTHER" id="PTHR31213:SF55">
    <property type="entry name" value="STRESS-INDUCED PROTEIN SAM22"/>
    <property type="match status" value="1"/>
</dbReference>
<dbReference type="InterPro" id="IPR023393">
    <property type="entry name" value="START-like_dom_sf"/>
</dbReference>
<evidence type="ECO:0000256" key="4">
    <source>
        <dbReference type="RuleBase" id="RU000409"/>
    </source>
</evidence>
<accession>A0AAU9T7V1</accession>
<evidence type="ECO:0000313" key="7">
    <source>
        <dbReference type="Proteomes" id="UP000836841"/>
    </source>
</evidence>
<dbReference type="PROSITE" id="PS00451">
    <property type="entry name" value="PATHOGENESIS_BETVI"/>
    <property type="match status" value="1"/>
</dbReference>
<evidence type="ECO:0000256" key="2">
    <source>
        <dbReference type="ARBA" id="ARBA00022821"/>
    </source>
</evidence>
<dbReference type="GO" id="GO:0005737">
    <property type="term" value="C:cytoplasm"/>
    <property type="evidence" value="ECO:0007669"/>
    <property type="project" value="TreeGrafter"/>
</dbReference>
<dbReference type="Proteomes" id="UP000836841">
    <property type="component" value="Unassembled WGS sequence"/>
</dbReference>
<evidence type="ECO:0000256" key="3">
    <source>
        <dbReference type="ARBA" id="ARBA00023265"/>
    </source>
</evidence>
<dbReference type="GO" id="GO:0009738">
    <property type="term" value="P:abscisic acid-activated signaling pathway"/>
    <property type="evidence" value="ECO:0007669"/>
    <property type="project" value="InterPro"/>
</dbReference>
<keyword evidence="7" id="KW-1185">Reference proteome</keyword>
<evidence type="ECO:0000313" key="6">
    <source>
        <dbReference type="EMBL" id="CAH2080511.1"/>
    </source>
</evidence>
<comment type="similarity">
    <text evidence="1 4">Belongs to the BetVI family.</text>
</comment>